<accession>A0ABU2CQK5</accession>
<evidence type="ECO:0000313" key="2">
    <source>
        <dbReference type="Proteomes" id="UP001183585"/>
    </source>
</evidence>
<dbReference type="EMBL" id="JAVDYE010000001">
    <property type="protein sequence ID" value="MDR7383604.1"/>
    <property type="molecule type" value="Genomic_DNA"/>
</dbReference>
<dbReference type="Proteomes" id="UP001183585">
    <property type="component" value="Unassembled WGS sequence"/>
</dbReference>
<evidence type="ECO:0000313" key="1">
    <source>
        <dbReference type="EMBL" id="MDR7383604.1"/>
    </source>
</evidence>
<name>A0ABU2CQK5_9MICO</name>
<dbReference type="RefSeq" id="WP_274994789.1">
    <property type="nucleotide sequence ID" value="NZ_JAJQQP010000008.1"/>
</dbReference>
<organism evidence="1 2">
    <name type="scientific">Promicromonospora iranensis</name>
    <dbReference type="NCBI Taxonomy" id="1105144"/>
    <lineage>
        <taxon>Bacteria</taxon>
        <taxon>Bacillati</taxon>
        <taxon>Actinomycetota</taxon>
        <taxon>Actinomycetes</taxon>
        <taxon>Micrococcales</taxon>
        <taxon>Promicromonosporaceae</taxon>
        <taxon>Promicromonospora</taxon>
    </lineage>
</organism>
<sequence>MSQQQVDEFFRANAPADVQHTVAWLLSSGYVLVSQEGTSTFGALFLFEGDSVVQIIVDRSQWSLDVAAVPETQLWQYDVLLAAQSSQEYGRRFPRVGARTLNVPLPKQLPEGVSWRETLPGVLHWIQASDVTESVTEAQQQRSALMWPRNR</sequence>
<protein>
    <submittedName>
        <fullName evidence="1">Uncharacterized protein</fullName>
    </submittedName>
</protein>
<keyword evidence="2" id="KW-1185">Reference proteome</keyword>
<reference evidence="1 2" key="1">
    <citation type="submission" date="2023-07" db="EMBL/GenBank/DDBJ databases">
        <title>Sequencing the genomes of 1000 actinobacteria strains.</title>
        <authorList>
            <person name="Klenk H.-P."/>
        </authorList>
    </citation>
    <scope>NUCLEOTIDE SEQUENCE [LARGE SCALE GENOMIC DNA]</scope>
    <source>
        <strain evidence="1 2">DSM 45554</strain>
    </source>
</reference>
<comment type="caution">
    <text evidence="1">The sequence shown here is derived from an EMBL/GenBank/DDBJ whole genome shotgun (WGS) entry which is preliminary data.</text>
</comment>
<proteinExistence type="predicted"/>
<gene>
    <name evidence="1" type="ORF">J2S48_003119</name>
</gene>